<dbReference type="EMBL" id="BGPR01057753">
    <property type="protein sequence ID" value="GBO34011.1"/>
    <property type="molecule type" value="Genomic_DNA"/>
</dbReference>
<sequence>MDHVIRRWRIPKDFNPVLALILGFDDSRFNPGSITFGEYGPKALIHQLFNTRIKPRISVNPLIICKSVFSNENLEITGYPVFDPQKSED</sequence>
<dbReference type="Proteomes" id="UP000499080">
    <property type="component" value="Unassembled WGS sequence"/>
</dbReference>
<organism evidence="1 2">
    <name type="scientific">Araneus ventricosus</name>
    <name type="common">Orbweaver spider</name>
    <name type="synonym">Epeira ventricosa</name>
    <dbReference type="NCBI Taxonomy" id="182803"/>
    <lineage>
        <taxon>Eukaryota</taxon>
        <taxon>Metazoa</taxon>
        <taxon>Ecdysozoa</taxon>
        <taxon>Arthropoda</taxon>
        <taxon>Chelicerata</taxon>
        <taxon>Arachnida</taxon>
        <taxon>Araneae</taxon>
        <taxon>Araneomorphae</taxon>
        <taxon>Entelegynae</taxon>
        <taxon>Araneoidea</taxon>
        <taxon>Araneidae</taxon>
        <taxon>Araneus</taxon>
    </lineage>
</organism>
<comment type="caution">
    <text evidence="1">The sequence shown here is derived from an EMBL/GenBank/DDBJ whole genome shotgun (WGS) entry which is preliminary data.</text>
</comment>
<accession>A0A4Y2WAT5</accession>
<dbReference type="AlphaFoldDB" id="A0A4Y2WAT5"/>
<reference evidence="1 2" key="1">
    <citation type="journal article" date="2019" name="Sci. Rep.">
        <title>Orb-weaving spider Araneus ventricosus genome elucidates the spidroin gene catalogue.</title>
        <authorList>
            <person name="Kono N."/>
            <person name="Nakamura H."/>
            <person name="Ohtoshi R."/>
            <person name="Moran D.A.P."/>
            <person name="Shinohara A."/>
            <person name="Yoshida Y."/>
            <person name="Fujiwara M."/>
            <person name="Mori M."/>
            <person name="Tomita M."/>
            <person name="Arakawa K."/>
        </authorList>
    </citation>
    <scope>NUCLEOTIDE SEQUENCE [LARGE SCALE GENOMIC DNA]</scope>
</reference>
<protein>
    <submittedName>
        <fullName evidence="1">Uncharacterized protein</fullName>
    </submittedName>
</protein>
<proteinExistence type="predicted"/>
<keyword evidence="2" id="KW-1185">Reference proteome</keyword>
<evidence type="ECO:0000313" key="2">
    <source>
        <dbReference type="Proteomes" id="UP000499080"/>
    </source>
</evidence>
<gene>
    <name evidence="1" type="ORF">AVEN_79819_1</name>
</gene>
<evidence type="ECO:0000313" key="1">
    <source>
        <dbReference type="EMBL" id="GBO34011.1"/>
    </source>
</evidence>
<name>A0A4Y2WAT5_ARAVE</name>